<organism evidence="1 2">
    <name type="scientific">Trichonephila inaurata madagascariensis</name>
    <dbReference type="NCBI Taxonomy" id="2747483"/>
    <lineage>
        <taxon>Eukaryota</taxon>
        <taxon>Metazoa</taxon>
        <taxon>Ecdysozoa</taxon>
        <taxon>Arthropoda</taxon>
        <taxon>Chelicerata</taxon>
        <taxon>Arachnida</taxon>
        <taxon>Araneae</taxon>
        <taxon>Araneomorphae</taxon>
        <taxon>Entelegynae</taxon>
        <taxon>Araneoidea</taxon>
        <taxon>Nephilidae</taxon>
        <taxon>Trichonephila</taxon>
        <taxon>Trichonephila inaurata</taxon>
    </lineage>
</organism>
<dbReference type="Gene3D" id="2.10.80.10">
    <property type="entry name" value="Lipase, subunit A"/>
    <property type="match status" value="1"/>
</dbReference>
<name>A0A8X7CLB2_9ARAC</name>
<dbReference type="AlphaFoldDB" id="A0A8X7CLB2"/>
<dbReference type="EMBL" id="BMAV01019137">
    <property type="protein sequence ID" value="GFY71871.1"/>
    <property type="molecule type" value="Genomic_DNA"/>
</dbReference>
<keyword evidence="2" id="KW-1185">Reference proteome</keyword>
<evidence type="ECO:0000313" key="1">
    <source>
        <dbReference type="EMBL" id="GFY71871.1"/>
    </source>
</evidence>
<comment type="caution">
    <text evidence="1">The sequence shown here is derived from an EMBL/GenBank/DDBJ whole genome shotgun (WGS) entry which is preliminary data.</text>
</comment>
<sequence length="182" mass="20785">MLIRNLCSLSSEHVAYRRRKLSGLCPSVGDNRHSKGSLRRITESMLVKLRTIPAPNLWRIMPFFWGFRRILFTPFLSASSKFFTSTSDTVESGIELYAQKVCRTEDDCDWDQCCIEAQTRLPGFSGICSNPTQKGEVCNPDPRDKTEDGRYRKACPCDEGLSCQLKEEEFRGKNRGHYVCQA</sequence>
<reference evidence="1" key="1">
    <citation type="submission" date="2020-08" db="EMBL/GenBank/DDBJ databases">
        <title>Multicomponent nature underlies the extraordinary mechanical properties of spider dragline silk.</title>
        <authorList>
            <person name="Kono N."/>
            <person name="Nakamura H."/>
            <person name="Mori M."/>
            <person name="Yoshida Y."/>
            <person name="Ohtoshi R."/>
            <person name="Malay A.D."/>
            <person name="Moran D.A.P."/>
            <person name="Tomita M."/>
            <person name="Numata K."/>
            <person name="Arakawa K."/>
        </authorList>
    </citation>
    <scope>NUCLEOTIDE SEQUENCE</scope>
</reference>
<protein>
    <submittedName>
        <fullName evidence="1">Prokineticin domain-containing protein</fullName>
    </submittedName>
</protein>
<dbReference type="OrthoDB" id="6417232at2759"/>
<evidence type="ECO:0000313" key="2">
    <source>
        <dbReference type="Proteomes" id="UP000886998"/>
    </source>
</evidence>
<accession>A0A8X7CLB2</accession>
<dbReference type="Proteomes" id="UP000886998">
    <property type="component" value="Unassembled WGS sequence"/>
</dbReference>
<gene>
    <name evidence="1" type="primary">NCL1_14919</name>
    <name evidence="1" type="ORF">TNIN_284301</name>
</gene>
<proteinExistence type="predicted"/>